<keyword evidence="2" id="KW-1185">Reference proteome</keyword>
<sequence length="317" mass="36218">MYKLQRTLYANEYRKEDPTYQPNPFITKEKKDIKSNNMTIKTYVQTIHKDALKIIKTPPKHRPNLTLDEKAALQDLRDDANIVIRPADKGGGVVIQSYQQYKCEIMRQLNDTSTYRKLTYDPVLAFQNKIQQLIDMGLQAGYIDSNTAKYLLVIHPIHPVLYTLLKIHKSSHNPPGRPIVSARGGLLEPIAKYVDYHLQDSVKELPFCLKDTQDLLSQLRELGHDIQREFIFATLDVQNLYTAIPQAEADTYIINELVRFPIEQLYKVAGQALSLLQEVLLAFSPSSPLLPSARSLLDISRLSLSFARSFRFTNGTT</sequence>
<name>A0AAD1WSG6_PELCU</name>
<dbReference type="PANTHER" id="PTHR21301">
    <property type="entry name" value="REVERSE TRANSCRIPTASE"/>
    <property type="match status" value="1"/>
</dbReference>
<dbReference type="Proteomes" id="UP001295444">
    <property type="component" value="Chromosome 10"/>
</dbReference>
<evidence type="ECO:0008006" key="3">
    <source>
        <dbReference type="Google" id="ProtNLM"/>
    </source>
</evidence>
<dbReference type="PANTHER" id="PTHR21301:SF12">
    <property type="match status" value="1"/>
</dbReference>
<protein>
    <recommendedName>
        <fullName evidence="3">Reverse transcriptase domain-containing protein</fullName>
    </recommendedName>
</protein>
<dbReference type="AlphaFoldDB" id="A0AAD1WSG6"/>
<reference evidence="1" key="1">
    <citation type="submission" date="2022-03" db="EMBL/GenBank/DDBJ databases">
        <authorList>
            <person name="Alioto T."/>
            <person name="Alioto T."/>
            <person name="Gomez Garrido J."/>
        </authorList>
    </citation>
    <scope>NUCLEOTIDE SEQUENCE</scope>
</reference>
<organism evidence="1 2">
    <name type="scientific">Pelobates cultripes</name>
    <name type="common">Western spadefoot toad</name>
    <dbReference type="NCBI Taxonomy" id="61616"/>
    <lineage>
        <taxon>Eukaryota</taxon>
        <taxon>Metazoa</taxon>
        <taxon>Chordata</taxon>
        <taxon>Craniata</taxon>
        <taxon>Vertebrata</taxon>
        <taxon>Euteleostomi</taxon>
        <taxon>Amphibia</taxon>
        <taxon>Batrachia</taxon>
        <taxon>Anura</taxon>
        <taxon>Pelobatoidea</taxon>
        <taxon>Pelobatidae</taxon>
        <taxon>Pelobates</taxon>
    </lineage>
</organism>
<proteinExistence type="predicted"/>
<evidence type="ECO:0000313" key="1">
    <source>
        <dbReference type="EMBL" id="CAH2320175.1"/>
    </source>
</evidence>
<accession>A0AAD1WSG6</accession>
<gene>
    <name evidence="1" type="ORF">PECUL_23A019920</name>
</gene>
<evidence type="ECO:0000313" key="2">
    <source>
        <dbReference type="Proteomes" id="UP001295444"/>
    </source>
</evidence>
<dbReference type="EMBL" id="OW240921">
    <property type="protein sequence ID" value="CAH2320175.1"/>
    <property type="molecule type" value="Genomic_DNA"/>
</dbReference>